<dbReference type="InterPro" id="IPR012337">
    <property type="entry name" value="RNaseH-like_sf"/>
</dbReference>
<name>A0A0C3SAN6_PHLG1</name>
<dbReference type="STRING" id="745531.A0A0C3SAN6"/>
<dbReference type="HOGENOM" id="CLU_009123_17_1_1"/>
<dbReference type="Proteomes" id="UP000053257">
    <property type="component" value="Unassembled WGS sequence"/>
</dbReference>
<dbReference type="SUPFAM" id="SSF53098">
    <property type="entry name" value="Ribonuclease H-like"/>
    <property type="match status" value="1"/>
</dbReference>
<reference evidence="2 3" key="1">
    <citation type="journal article" date="2014" name="PLoS Genet.">
        <title>Analysis of the Phlebiopsis gigantea genome, transcriptome and secretome provides insight into its pioneer colonization strategies of wood.</title>
        <authorList>
            <person name="Hori C."/>
            <person name="Ishida T."/>
            <person name="Igarashi K."/>
            <person name="Samejima M."/>
            <person name="Suzuki H."/>
            <person name="Master E."/>
            <person name="Ferreira P."/>
            <person name="Ruiz-Duenas F.J."/>
            <person name="Held B."/>
            <person name="Canessa P."/>
            <person name="Larrondo L.F."/>
            <person name="Schmoll M."/>
            <person name="Druzhinina I.S."/>
            <person name="Kubicek C.P."/>
            <person name="Gaskell J.A."/>
            <person name="Kersten P."/>
            <person name="St John F."/>
            <person name="Glasner J."/>
            <person name="Sabat G."/>
            <person name="Splinter BonDurant S."/>
            <person name="Syed K."/>
            <person name="Yadav J."/>
            <person name="Mgbeahuruike A.C."/>
            <person name="Kovalchuk A."/>
            <person name="Asiegbu F.O."/>
            <person name="Lackner G."/>
            <person name="Hoffmeister D."/>
            <person name="Rencoret J."/>
            <person name="Gutierrez A."/>
            <person name="Sun H."/>
            <person name="Lindquist E."/>
            <person name="Barry K."/>
            <person name="Riley R."/>
            <person name="Grigoriev I.V."/>
            <person name="Henrissat B."/>
            <person name="Kues U."/>
            <person name="Berka R.M."/>
            <person name="Martinez A.T."/>
            <person name="Covert S.F."/>
            <person name="Blanchette R.A."/>
            <person name="Cullen D."/>
        </authorList>
    </citation>
    <scope>NUCLEOTIDE SEQUENCE [LARGE SCALE GENOMIC DNA]</scope>
    <source>
        <strain evidence="2 3">11061_1 CR5-6</strain>
    </source>
</reference>
<accession>A0A0C3SAN6</accession>
<dbReference type="AlphaFoldDB" id="A0A0C3SAN6"/>
<feature type="non-terminal residue" evidence="2">
    <location>
        <position position="1"/>
    </location>
</feature>
<dbReference type="GO" id="GO:0046983">
    <property type="term" value="F:protein dimerization activity"/>
    <property type="evidence" value="ECO:0007669"/>
    <property type="project" value="InterPro"/>
</dbReference>
<dbReference type="InterPro" id="IPR008906">
    <property type="entry name" value="HATC_C_dom"/>
</dbReference>
<protein>
    <recommendedName>
        <fullName evidence="1">HAT C-terminal dimerisation domain-containing protein</fullName>
    </recommendedName>
</protein>
<keyword evidence="3" id="KW-1185">Reference proteome</keyword>
<evidence type="ECO:0000313" key="3">
    <source>
        <dbReference type="Proteomes" id="UP000053257"/>
    </source>
</evidence>
<evidence type="ECO:0000313" key="2">
    <source>
        <dbReference type="EMBL" id="KIP09367.1"/>
    </source>
</evidence>
<dbReference type="EMBL" id="KN840467">
    <property type="protein sequence ID" value="KIP09367.1"/>
    <property type="molecule type" value="Genomic_DNA"/>
</dbReference>
<dbReference type="Pfam" id="PF05699">
    <property type="entry name" value="Dimer_Tnp_hAT"/>
    <property type="match status" value="1"/>
</dbReference>
<evidence type="ECO:0000259" key="1">
    <source>
        <dbReference type="Pfam" id="PF05699"/>
    </source>
</evidence>
<feature type="domain" description="HAT C-terminal dimerisation" evidence="1">
    <location>
        <begin position="4"/>
        <end position="54"/>
    </location>
</feature>
<proteinExistence type="predicted"/>
<gene>
    <name evidence="2" type="ORF">PHLGIDRAFT_67779</name>
</gene>
<dbReference type="OrthoDB" id="3264316at2759"/>
<organism evidence="2 3">
    <name type="scientific">Phlebiopsis gigantea (strain 11061_1 CR5-6)</name>
    <name type="common">White-rot fungus</name>
    <name type="synonym">Peniophora gigantea</name>
    <dbReference type="NCBI Taxonomy" id="745531"/>
    <lineage>
        <taxon>Eukaryota</taxon>
        <taxon>Fungi</taxon>
        <taxon>Dikarya</taxon>
        <taxon>Basidiomycota</taxon>
        <taxon>Agaricomycotina</taxon>
        <taxon>Agaricomycetes</taxon>
        <taxon>Polyporales</taxon>
        <taxon>Phanerochaetaceae</taxon>
        <taxon>Phlebiopsis</taxon>
    </lineage>
</organism>
<sequence length="73" mass="8102">FVVLKCVARDVLAIPGVSVSVERLFSQCKLTLSDQRSSMSAETASRTILAKEWLKRGLGDDVEYLDGVSIWRT</sequence>